<keyword evidence="3" id="KW-1185">Reference proteome</keyword>
<proteinExistence type="predicted"/>
<feature type="compositionally biased region" description="Basic residues" evidence="1">
    <location>
        <begin position="60"/>
        <end position="74"/>
    </location>
</feature>
<dbReference type="AlphaFoldDB" id="A0A8K0FZ10"/>
<name>A0A8K0FZ10_IGNLU</name>
<accession>A0A8K0FZ10</accession>
<feature type="region of interest" description="Disordered" evidence="1">
    <location>
        <begin position="55"/>
        <end position="103"/>
    </location>
</feature>
<evidence type="ECO:0000313" key="3">
    <source>
        <dbReference type="Proteomes" id="UP000801492"/>
    </source>
</evidence>
<organism evidence="2 3">
    <name type="scientific">Ignelater luminosus</name>
    <name type="common">Cucubano</name>
    <name type="synonym">Pyrophorus luminosus</name>
    <dbReference type="NCBI Taxonomy" id="2038154"/>
    <lineage>
        <taxon>Eukaryota</taxon>
        <taxon>Metazoa</taxon>
        <taxon>Ecdysozoa</taxon>
        <taxon>Arthropoda</taxon>
        <taxon>Hexapoda</taxon>
        <taxon>Insecta</taxon>
        <taxon>Pterygota</taxon>
        <taxon>Neoptera</taxon>
        <taxon>Endopterygota</taxon>
        <taxon>Coleoptera</taxon>
        <taxon>Polyphaga</taxon>
        <taxon>Elateriformia</taxon>
        <taxon>Elateroidea</taxon>
        <taxon>Elateridae</taxon>
        <taxon>Agrypninae</taxon>
        <taxon>Pyrophorini</taxon>
        <taxon>Ignelater</taxon>
    </lineage>
</organism>
<comment type="caution">
    <text evidence="2">The sequence shown here is derived from an EMBL/GenBank/DDBJ whole genome shotgun (WGS) entry which is preliminary data.</text>
</comment>
<sequence length="103" mass="12093">MDKLIEEARRKLIVEFYDSNREQGKAFTVKYFTLMEIARSTIYDGISRIENRDLLDRKPGSGRKRSKMSEKKRKLLEEEEVGKVGQTLKKKKKSDHTKTKVCP</sequence>
<dbReference type="Proteomes" id="UP000801492">
    <property type="component" value="Unassembled WGS sequence"/>
</dbReference>
<dbReference type="EMBL" id="VTPC01091112">
    <property type="protein sequence ID" value="KAF2879629.1"/>
    <property type="molecule type" value="Genomic_DNA"/>
</dbReference>
<reference evidence="2" key="1">
    <citation type="submission" date="2019-08" db="EMBL/GenBank/DDBJ databases">
        <title>The genome of the North American firefly Photinus pyralis.</title>
        <authorList>
            <consortium name="Photinus pyralis genome working group"/>
            <person name="Fallon T.R."/>
            <person name="Sander Lower S.E."/>
            <person name="Weng J.-K."/>
        </authorList>
    </citation>
    <scope>NUCLEOTIDE SEQUENCE</scope>
    <source>
        <strain evidence="2">TRF0915ILg1</strain>
        <tissue evidence="2">Whole body</tissue>
    </source>
</reference>
<evidence type="ECO:0000256" key="1">
    <source>
        <dbReference type="SAM" id="MobiDB-lite"/>
    </source>
</evidence>
<evidence type="ECO:0000313" key="2">
    <source>
        <dbReference type="EMBL" id="KAF2879629.1"/>
    </source>
</evidence>
<protein>
    <submittedName>
        <fullName evidence="2">Uncharacterized protein</fullName>
    </submittedName>
</protein>
<gene>
    <name evidence="2" type="ORF">ILUMI_26542</name>
</gene>